<dbReference type="AlphaFoldDB" id="R4YYD4"/>
<comment type="caution">
    <text evidence="2">The sequence shown here is derived from an EMBL/GenBank/DDBJ whole genome shotgun (WGS) entry which is preliminary data.</text>
</comment>
<reference evidence="2 3" key="1">
    <citation type="journal article" date="2013" name="ISME J.">
        <title>Metabolic model for the filamentous 'Candidatus Microthrix parvicella' based on genomic and metagenomic analyses.</title>
        <authorList>
            <person name="Jon McIlroy S."/>
            <person name="Kristiansen R."/>
            <person name="Albertsen M."/>
            <person name="Michael Karst S."/>
            <person name="Rossetti S."/>
            <person name="Lund Nielsen J."/>
            <person name="Tandoi V."/>
            <person name="James Seviour R."/>
            <person name="Nielsen P.H."/>
        </authorList>
    </citation>
    <scope>NUCLEOTIDE SEQUENCE [LARGE SCALE GENOMIC DNA]</scope>
    <source>
        <strain evidence="2 3">RN1</strain>
    </source>
</reference>
<protein>
    <recommendedName>
        <fullName evidence="4">TIR domain-containing protein</fullName>
    </recommendedName>
</protein>
<evidence type="ECO:0000256" key="1">
    <source>
        <dbReference type="SAM" id="MobiDB-lite"/>
    </source>
</evidence>
<keyword evidence="3" id="KW-1185">Reference proteome</keyword>
<evidence type="ECO:0000313" key="3">
    <source>
        <dbReference type="Proteomes" id="UP000018291"/>
    </source>
</evidence>
<dbReference type="EMBL" id="CANL01000014">
    <property type="protein sequence ID" value="CCM63363.1"/>
    <property type="molecule type" value="Genomic_DNA"/>
</dbReference>
<sequence>MGGCAIDSALIQSQSVILIVGPRWLRCIQERTARPEIDYHLRELTMALDRGIPVNPVRVHSAAMPDLADLPEELRARLPAVQWMEVYEDLFAASMQRIIADIEHSTGLISPTAYLPDHVSVVLINTSSSACPWMRPKGRGTSQSVPVRGRYPGRPSSLRHRKPSAKAVACSSGVPPMPIRPGV</sequence>
<dbReference type="HOGENOM" id="CLU_1472650_0_0_11"/>
<gene>
    <name evidence="2" type="ORF">BN381_210053</name>
</gene>
<dbReference type="STRING" id="1229780.BN381_210053"/>
<accession>R4YYD4</accession>
<feature type="region of interest" description="Disordered" evidence="1">
    <location>
        <begin position="134"/>
        <end position="183"/>
    </location>
</feature>
<proteinExistence type="predicted"/>
<dbReference type="Proteomes" id="UP000018291">
    <property type="component" value="Unassembled WGS sequence"/>
</dbReference>
<evidence type="ECO:0000313" key="2">
    <source>
        <dbReference type="EMBL" id="CCM63363.1"/>
    </source>
</evidence>
<evidence type="ECO:0008006" key="4">
    <source>
        <dbReference type="Google" id="ProtNLM"/>
    </source>
</evidence>
<name>R4YYD4_9ACTN</name>
<organism evidence="2 3">
    <name type="scientific">Candidatus Neomicrothrix parvicella RN1</name>
    <dbReference type="NCBI Taxonomy" id="1229780"/>
    <lineage>
        <taxon>Bacteria</taxon>
        <taxon>Bacillati</taxon>
        <taxon>Actinomycetota</taxon>
        <taxon>Acidimicrobiia</taxon>
        <taxon>Acidimicrobiales</taxon>
        <taxon>Microthrixaceae</taxon>
        <taxon>Candidatus Neomicrothrix</taxon>
    </lineage>
</organism>